<evidence type="ECO:0000256" key="3">
    <source>
        <dbReference type="ARBA" id="ARBA00022741"/>
    </source>
</evidence>
<dbReference type="PROSITE" id="PS50893">
    <property type="entry name" value="ABC_TRANSPORTER_2"/>
    <property type="match status" value="1"/>
</dbReference>
<keyword evidence="8" id="KW-1185">Reference proteome</keyword>
<keyword evidence="4 7" id="KW-0067">ATP-binding</keyword>
<dbReference type="Proteomes" id="UP000503308">
    <property type="component" value="Chromosome"/>
</dbReference>
<protein>
    <submittedName>
        <fullName evidence="7">ABC transporter ATP-binding protein</fullName>
    </submittedName>
</protein>
<dbReference type="InterPro" id="IPR052156">
    <property type="entry name" value="BCAA_Transport_ATP-bd_LivF"/>
</dbReference>
<sequence length="237" mass="24257">METALTIKGLDVRYGPVQATRGVDLTAAVGGVTALLGANGAGKTSTVMAIAGALRISGGSVSIFGQDMTGAAPDAIVRAGVAISPEGRRVFSALSVEDNLTLAGSVVADTATALDRKNAMMQRFPILGERRRQLAGLLSGGEQQMLAVARALMSGPRLLLMDEPSLGLAPQMVDAIFAIIEELREEGISILLVEQNATLALDVADHAVILANGAVAAAGAPDDLKNDKLLQAAYLAA</sequence>
<dbReference type="GO" id="GO:0005524">
    <property type="term" value="F:ATP binding"/>
    <property type="evidence" value="ECO:0007669"/>
    <property type="project" value="UniProtKB-KW"/>
</dbReference>
<feature type="domain" description="ABC transporter" evidence="6">
    <location>
        <begin position="5"/>
        <end position="237"/>
    </location>
</feature>
<dbReference type="SMART" id="SM00382">
    <property type="entry name" value="AAA"/>
    <property type="match status" value="1"/>
</dbReference>
<dbReference type="Gene3D" id="3.40.50.300">
    <property type="entry name" value="P-loop containing nucleotide triphosphate hydrolases"/>
    <property type="match status" value="1"/>
</dbReference>
<dbReference type="PANTHER" id="PTHR43820">
    <property type="entry name" value="HIGH-AFFINITY BRANCHED-CHAIN AMINO ACID TRANSPORT ATP-BINDING PROTEIN LIVF"/>
    <property type="match status" value="1"/>
</dbReference>
<comment type="similarity">
    <text evidence="1">Belongs to the ABC transporter superfamily.</text>
</comment>
<evidence type="ECO:0000256" key="5">
    <source>
        <dbReference type="ARBA" id="ARBA00022970"/>
    </source>
</evidence>
<dbReference type="InterPro" id="IPR003439">
    <property type="entry name" value="ABC_transporter-like_ATP-bd"/>
</dbReference>
<organism evidence="7 8">
    <name type="scientific">Roseobacter ponti</name>
    <dbReference type="NCBI Taxonomy" id="1891787"/>
    <lineage>
        <taxon>Bacteria</taxon>
        <taxon>Pseudomonadati</taxon>
        <taxon>Pseudomonadota</taxon>
        <taxon>Alphaproteobacteria</taxon>
        <taxon>Rhodobacterales</taxon>
        <taxon>Roseobacteraceae</taxon>
        <taxon>Roseobacter</taxon>
    </lineage>
</organism>
<evidence type="ECO:0000256" key="1">
    <source>
        <dbReference type="ARBA" id="ARBA00005417"/>
    </source>
</evidence>
<proteinExistence type="inferred from homology"/>
<reference evidence="7 8" key="1">
    <citation type="submission" date="2020-02" db="EMBL/GenBank/DDBJ databases">
        <title>Genome sequence of Roseobacter ponti.</title>
        <authorList>
            <person name="Hollensteiner J."/>
            <person name="Schneider D."/>
            <person name="Poehlein A."/>
            <person name="Daniel R."/>
        </authorList>
    </citation>
    <scope>NUCLEOTIDE SEQUENCE [LARGE SCALE GENOMIC DNA]</scope>
    <source>
        <strain evidence="7 8">DSM 106830</strain>
    </source>
</reference>
<name>A0A858STQ2_9RHOB</name>
<dbReference type="GO" id="GO:0015807">
    <property type="term" value="P:L-amino acid transport"/>
    <property type="evidence" value="ECO:0007669"/>
    <property type="project" value="TreeGrafter"/>
</dbReference>
<dbReference type="PANTHER" id="PTHR43820:SF4">
    <property type="entry name" value="HIGH-AFFINITY BRANCHED-CHAIN AMINO ACID TRANSPORT ATP-BINDING PROTEIN LIVF"/>
    <property type="match status" value="1"/>
</dbReference>
<dbReference type="PROSITE" id="PS00211">
    <property type="entry name" value="ABC_TRANSPORTER_1"/>
    <property type="match status" value="1"/>
</dbReference>
<keyword evidence="3" id="KW-0547">Nucleotide-binding</keyword>
<evidence type="ECO:0000313" key="7">
    <source>
        <dbReference type="EMBL" id="QJF52329.1"/>
    </source>
</evidence>
<evidence type="ECO:0000259" key="6">
    <source>
        <dbReference type="PROSITE" id="PS50893"/>
    </source>
</evidence>
<keyword evidence="2" id="KW-0813">Transport</keyword>
<dbReference type="Pfam" id="PF00005">
    <property type="entry name" value="ABC_tran"/>
    <property type="match status" value="1"/>
</dbReference>
<evidence type="ECO:0000256" key="2">
    <source>
        <dbReference type="ARBA" id="ARBA00022448"/>
    </source>
</evidence>
<dbReference type="GO" id="GO:0015658">
    <property type="term" value="F:branched-chain amino acid transmembrane transporter activity"/>
    <property type="evidence" value="ECO:0007669"/>
    <property type="project" value="TreeGrafter"/>
</dbReference>
<dbReference type="GO" id="GO:0016887">
    <property type="term" value="F:ATP hydrolysis activity"/>
    <property type="evidence" value="ECO:0007669"/>
    <property type="project" value="InterPro"/>
</dbReference>
<accession>A0A858STQ2</accession>
<dbReference type="EMBL" id="CP048788">
    <property type="protein sequence ID" value="QJF52329.1"/>
    <property type="molecule type" value="Genomic_DNA"/>
</dbReference>
<evidence type="ECO:0000313" key="8">
    <source>
        <dbReference type="Proteomes" id="UP000503308"/>
    </source>
</evidence>
<gene>
    <name evidence="7" type="ORF">G3256_14670</name>
</gene>
<keyword evidence="5" id="KW-0029">Amino-acid transport</keyword>
<dbReference type="CDD" id="cd03224">
    <property type="entry name" value="ABC_TM1139_LivF_branched"/>
    <property type="match status" value="1"/>
</dbReference>
<dbReference type="InterPro" id="IPR017871">
    <property type="entry name" value="ABC_transporter-like_CS"/>
</dbReference>
<dbReference type="RefSeq" id="WP_169641548.1">
    <property type="nucleotide sequence ID" value="NZ_CP048788.1"/>
</dbReference>
<dbReference type="SUPFAM" id="SSF52540">
    <property type="entry name" value="P-loop containing nucleoside triphosphate hydrolases"/>
    <property type="match status" value="1"/>
</dbReference>
<evidence type="ECO:0000256" key="4">
    <source>
        <dbReference type="ARBA" id="ARBA00022840"/>
    </source>
</evidence>
<dbReference type="AlphaFoldDB" id="A0A858STQ2"/>
<dbReference type="InterPro" id="IPR003593">
    <property type="entry name" value="AAA+_ATPase"/>
</dbReference>
<dbReference type="InterPro" id="IPR027417">
    <property type="entry name" value="P-loop_NTPase"/>
</dbReference>
<dbReference type="KEGG" id="rpon:G3256_14670"/>